<feature type="signal peptide" evidence="1">
    <location>
        <begin position="1"/>
        <end position="23"/>
    </location>
</feature>
<dbReference type="Proteomes" id="UP001596415">
    <property type="component" value="Unassembled WGS sequence"/>
</dbReference>
<reference evidence="3" key="1">
    <citation type="journal article" date="2019" name="Int. J. Syst. Evol. Microbiol.">
        <title>The Global Catalogue of Microorganisms (GCM) 10K type strain sequencing project: providing services to taxonomists for standard genome sequencing and annotation.</title>
        <authorList>
            <consortium name="The Broad Institute Genomics Platform"/>
            <consortium name="The Broad Institute Genome Sequencing Center for Infectious Disease"/>
            <person name="Wu L."/>
            <person name="Ma J."/>
        </authorList>
    </citation>
    <scope>NUCLEOTIDE SEQUENCE [LARGE SCALE GENOMIC DNA]</scope>
    <source>
        <strain evidence="3">CGMCC 1.16306</strain>
    </source>
</reference>
<dbReference type="EMBL" id="JBHTBN010000003">
    <property type="protein sequence ID" value="MFC7357724.1"/>
    <property type="molecule type" value="Genomic_DNA"/>
</dbReference>
<keyword evidence="1" id="KW-0732">Signal</keyword>
<keyword evidence="3" id="KW-1185">Reference proteome</keyword>
<proteinExistence type="predicted"/>
<gene>
    <name evidence="2" type="ORF">ACFQO1_08500</name>
</gene>
<name>A0ABW2MWA7_9FLAO</name>
<organism evidence="2 3">
    <name type="scientific">Jejudonia soesokkakensis</name>
    <dbReference type="NCBI Taxonomy" id="1323432"/>
    <lineage>
        <taxon>Bacteria</taxon>
        <taxon>Pseudomonadati</taxon>
        <taxon>Bacteroidota</taxon>
        <taxon>Flavobacteriia</taxon>
        <taxon>Flavobacteriales</taxon>
        <taxon>Flavobacteriaceae</taxon>
        <taxon>Jejudonia</taxon>
    </lineage>
</organism>
<evidence type="ECO:0008006" key="4">
    <source>
        <dbReference type="Google" id="ProtNLM"/>
    </source>
</evidence>
<sequence>MKIPFLKLFAICLLAVLFANCDAESIQEEFNFSAEDSARAAQTDNVADGALSIIENAYTENEEPRGVAVTTLFPDCTTITIQPNGNGGSILLDFGTGCELNNGAFVTGSIQILYGPLDGGTRTLTYEYTNFTYNSNGISGGGTVVRVVDNGNGNPQSTVTEDITVSFPNTEITATRNATRISEWVEGVGSGNWQDNVYHITGNWETIFTNGFSRTGTVTDKLVRKLQCRYLVSGLLEISQQNITGVIDWGDGSCDNRATLEINGRIYDIVL</sequence>
<comment type="caution">
    <text evidence="2">The sequence shown here is derived from an EMBL/GenBank/DDBJ whole genome shotgun (WGS) entry which is preliminary data.</text>
</comment>
<evidence type="ECO:0000256" key="1">
    <source>
        <dbReference type="SAM" id="SignalP"/>
    </source>
</evidence>
<dbReference type="RefSeq" id="WP_380217573.1">
    <property type="nucleotide sequence ID" value="NZ_JBHTBN010000003.1"/>
</dbReference>
<evidence type="ECO:0000313" key="2">
    <source>
        <dbReference type="EMBL" id="MFC7357724.1"/>
    </source>
</evidence>
<protein>
    <recommendedName>
        <fullName evidence="4">Lipoprotein</fullName>
    </recommendedName>
</protein>
<accession>A0ABW2MWA7</accession>
<feature type="chain" id="PRO_5045771867" description="Lipoprotein" evidence="1">
    <location>
        <begin position="24"/>
        <end position="271"/>
    </location>
</feature>
<evidence type="ECO:0000313" key="3">
    <source>
        <dbReference type="Proteomes" id="UP001596415"/>
    </source>
</evidence>